<name>A0ABT7MVS1_9MICO</name>
<dbReference type="Proteomes" id="UP001235064">
    <property type="component" value="Unassembled WGS sequence"/>
</dbReference>
<evidence type="ECO:0000313" key="2">
    <source>
        <dbReference type="Proteomes" id="UP001235064"/>
    </source>
</evidence>
<keyword evidence="2" id="KW-1185">Reference proteome</keyword>
<organism evidence="1 2">
    <name type="scientific">Microbacterium candidum</name>
    <dbReference type="NCBI Taxonomy" id="3041922"/>
    <lineage>
        <taxon>Bacteria</taxon>
        <taxon>Bacillati</taxon>
        <taxon>Actinomycetota</taxon>
        <taxon>Actinomycetes</taxon>
        <taxon>Micrococcales</taxon>
        <taxon>Microbacteriaceae</taxon>
        <taxon>Microbacterium</taxon>
    </lineage>
</organism>
<gene>
    <name evidence="1" type="ORF">QSV35_04290</name>
</gene>
<dbReference type="SUPFAM" id="SSF54593">
    <property type="entry name" value="Glyoxalase/Bleomycin resistance protein/Dihydroxybiphenyl dioxygenase"/>
    <property type="match status" value="1"/>
</dbReference>
<dbReference type="Gene3D" id="3.30.720.120">
    <property type="match status" value="1"/>
</dbReference>
<comment type="caution">
    <text evidence="1">The sequence shown here is derived from an EMBL/GenBank/DDBJ whole genome shotgun (WGS) entry which is preliminary data.</text>
</comment>
<accession>A0ABT7MVS1</accession>
<dbReference type="Gene3D" id="3.30.720.110">
    <property type="match status" value="1"/>
</dbReference>
<dbReference type="EMBL" id="JASXSZ010000001">
    <property type="protein sequence ID" value="MDL9978542.1"/>
    <property type="molecule type" value="Genomic_DNA"/>
</dbReference>
<protein>
    <submittedName>
        <fullName evidence="1">Glyoxalase</fullName>
    </submittedName>
</protein>
<reference evidence="1 2" key="1">
    <citation type="submission" date="2023-06" db="EMBL/GenBank/DDBJ databases">
        <title>Microbacterium sp. nov., isolated from a waste landfill.</title>
        <authorList>
            <person name="Wen W."/>
        </authorList>
    </citation>
    <scope>NUCLEOTIDE SEQUENCE [LARGE SCALE GENOMIC DNA]</scope>
    <source>
        <strain evidence="1 2">ASV49</strain>
    </source>
</reference>
<dbReference type="RefSeq" id="WP_286287048.1">
    <property type="nucleotide sequence ID" value="NZ_JASXSZ010000001.1"/>
</dbReference>
<dbReference type="InterPro" id="IPR029068">
    <property type="entry name" value="Glyas_Bleomycin-R_OHBP_Dase"/>
</dbReference>
<evidence type="ECO:0000313" key="1">
    <source>
        <dbReference type="EMBL" id="MDL9978542.1"/>
    </source>
</evidence>
<sequence length="162" mass="17619">MSTVLTDFPGRGRSLNPFVILDGAAGFIDFARDVFGAVENTEARTPTPDGRLIHAELRVGDSLLLLSDALDGWVPHPGLFQVWVSDVASVVSQAEEHDAVVVTPPTPFYGAVTLARVQDAWGNLWWLYQPVPGQADPKPSWEGGSDVVFRTLDEHLRAVSAR</sequence>
<proteinExistence type="predicted"/>